<proteinExistence type="predicted"/>
<accession>A0ABS6EZ23</accession>
<keyword evidence="1" id="KW-0812">Transmembrane</keyword>
<dbReference type="RefSeq" id="WP_216456445.1">
    <property type="nucleotide sequence ID" value="NZ_JAHLQL010000001.1"/>
</dbReference>
<evidence type="ECO:0008006" key="4">
    <source>
        <dbReference type="Google" id="ProtNLM"/>
    </source>
</evidence>
<keyword evidence="1" id="KW-0472">Membrane</keyword>
<evidence type="ECO:0000313" key="3">
    <source>
        <dbReference type="Proteomes" id="UP000736583"/>
    </source>
</evidence>
<gene>
    <name evidence="2" type="ORF">KQI89_06885</name>
</gene>
<sequence>MFRTFVNSFKVSFVENANSLIYSIKRIPLIGKKVPENLYKQTKAKLIIGVIREIFGVLGGFLGKAFYLGLMVILPSYLITKDKTQILPEFLHIFFFLSFVLGSFMNLIIFDTNNKSAFNMITLMRSNPKEYYLGQILYRNIEKFIYFLIPMMIIGIRIELSPLKAIMLITELAAFRLIGEWLHLYIYDKRGKILSNNNFFIYSLIIVGLALAYVLPLIGLTINFQSILFNFWSLIITLILASLAFIYIWKYKKYTTISKTLLTKDNLFNIETFKSDLNFVDVKLDENKLNTKDLNTKTYDRKQGYEYLNSLFFLRHRRIMVDPIKRRVIAIVILFLIAMYFVIFMPSKKVWFVETIKRSTPLLVFIMYSLSTGERISKAMFYNCDVSLLRYSYYRDKKVILSNFTSRLKRVVILNIIPALTLCIAIAVIMATSASVMELFRIIPLFLCILCLSCFFSIHYLFMYYVIQPYTKELTVKSPLFKIINGLVYFLSYMCLKIKTSSYFFTLGVLIITIVYIIIALILTYRLAPKTFKLK</sequence>
<reference evidence="2 3" key="1">
    <citation type="submission" date="2021-06" db="EMBL/GenBank/DDBJ databases">
        <authorList>
            <person name="Sun Q."/>
            <person name="Li D."/>
        </authorList>
    </citation>
    <scope>NUCLEOTIDE SEQUENCE [LARGE SCALE GENOMIC DNA]</scope>
    <source>
        <strain evidence="2 3">MSJ-4</strain>
    </source>
</reference>
<feature type="transmembrane region" description="Helical" evidence="1">
    <location>
        <begin position="412"/>
        <end position="436"/>
    </location>
</feature>
<feature type="transmembrane region" description="Helical" evidence="1">
    <location>
        <begin position="327"/>
        <end position="345"/>
    </location>
</feature>
<feature type="transmembrane region" description="Helical" evidence="1">
    <location>
        <begin position="502"/>
        <end position="525"/>
    </location>
</feature>
<name>A0ABS6EZ23_9CLOT</name>
<feature type="transmembrane region" description="Helical" evidence="1">
    <location>
        <begin position="54"/>
        <end position="78"/>
    </location>
</feature>
<keyword evidence="3" id="KW-1185">Reference proteome</keyword>
<comment type="caution">
    <text evidence="2">The sequence shown here is derived from an EMBL/GenBank/DDBJ whole genome shotgun (WGS) entry which is preliminary data.</text>
</comment>
<feature type="transmembrane region" description="Helical" evidence="1">
    <location>
        <begin position="442"/>
        <end position="467"/>
    </location>
</feature>
<feature type="transmembrane region" description="Helical" evidence="1">
    <location>
        <begin position="228"/>
        <end position="249"/>
    </location>
</feature>
<feature type="transmembrane region" description="Helical" evidence="1">
    <location>
        <begin position="90"/>
        <end position="110"/>
    </location>
</feature>
<feature type="transmembrane region" description="Helical" evidence="1">
    <location>
        <begin position="199"/>
        <end position="222"/>
    </location>
</feature>
<evidence type="ECO:0000256" key="1">
    <source>
        <dbReference type="SAM" id="Phobius"/>
    </source>
</evidence>
<dbReference type="Proteomes" id="UP000736583">
    <property type="component" value="Unassembled WGS sequence"/>
</dbReference>
<keyword evidence="1" id="KW-1133">Transmembrane helix</keyword>
<feature type="transmembrane region" description="Helical" evidence="1">
    <location>
        <begin position="351"/>
        <end position="370"/>
    </location>
</feature>
<feature type="transmembrane region" description="Helical" evidence="1">
    <location>
        <begin position="166"/>
        <end position="187"/>
    </location>
</feature>
<dbReference type="EMBL" id="JAHLQL010000001">
    <property type="protein sequence ID" value="MBU5591484.1"/>
    <property type="molecule type" value="Genomic_DNA"/>
</dbReference>
<feature type="transmembrane region" description="Helical" evidence="1">
    <location>
        <begin position="144"/>
        <end position="160"/>
    </location>
</feature>
<protein>
    <recommendedName>
        <fullName evidence="4">ABC transporter permease</fullName>
    </recommendedName>
</protein>
<organism evidence="2 3">
    <name type="scientific">Clostridium simiarum</name>
    <dbReference type="NCBI Taxonomy" id="2841506"/>
    <lineage>
        <taxon>Bacteria</taxon>
        <taxon>Bacillati</taxon>
        <taxon>Bacillota</taxon>
        <taxon>Clostridia</taxon>
        <taxon>Eubacteriales</taxon>
        <taxon>Clostridiaceae</taxon>
        <taxon>Clostridium</taxon>
    </lineage>
</organism>
<evidence type="ECO:0000313" key="2">
    <source>
        <dbReference type="EMBL" id="MBU5591484.1"/>
    </source>
</evidence>